<protein>
    <submittedName>
        <fullName evidence="1">4506_t:CDS:1</fullName>
    </submittedName>
</protein>
<organism evidence="1 2">
    <name type="scientific">Dentiscutata heterogama</name>
    <dbReference type="NCBI Taxonomy" id="1316150"/>
    <lineage>
        <taxon>Eukaryota</taxon>
        <taxon>Fungi</taxon>
        <taxon>Fungi incertae sedis</taxon>
        <taxon>Mucoromycota</taxon>
        <taxon>Glomeromycotina</taxon>
        <taxon>Glomeromycetes</taxon>
        <taxon>Diversisporales</taxon>
        <taxon>Gigasporaceae</taxon>
        <taxon>Dentiscutata</taxon>
    </lineage>
</organism>
<reference evidence="1" key="1">
    <citation type="submission" date="2021-06" db="EMBL/GenBank/DDBJ databases">
        <authorList>
            <person name="Kallberg Y."/>
            <person name="Tangrot J."/>
            <person name="Rosling A."/>
        </authorList>
    </citation>
    <scope>NUCLEOTIDE SEQUENCE</scope>
    <source>
        <strain evidence="1">IL203A</strain>
    </source>
</reference>
<accession>A0ACA9KZZ1</accession>
<proteinExistence type="predicted"/>
<feature type="non-terminal residue" evidence="1">
    <location>
        <position position="43"/>
    </location>
</feature>
<dbReference type="EMBL" id="CAJVPU010002475">
    <property type="protein sequence ID" value="CAG8501797.1"/>
    <property type="molecule type" value="Genomic_DNA"/>
</dbReference>
<evidence type="ECO:0000313" key="1">
    <source>
        <dbReference type="EMBL" id="CAG8501797.1"/>
    </source>
</evidence>
<name>A0ACA9KZZ1_9GLOM</name>
<keyword evidence="2" id="KW-1185">Reference proteome</keyword>
<dbReference type="Proteomes" id="UP000789702">
    <property type="component" value="Unassembled WGS sequence"/>
</dbReference>
<comment type="caution">
    <text evidence="1">The sequence shown here is derived from an EMBL/GenBank/DDBJ whole genome shotgun (WGS) entry which is preliminary data.</text>
</comment>
<sequence>MQTQRYESKDLSEVDSLKQRIIDLKTENASLRDKLNQTVKENK</sequence>
<gene>
    <name evidence="1" type="ORF">DHETER_LOCUS3042</name>
</gene>
<evidence type="ECO:0000313" key="2">
    <source>
        <dbReference type="Proteomes" id="UP000789702"/>
    </source>
</evidence>